<dbReference type="Proteomes" id="UP000789831">
    <property type="component" value="Unassembled WGS sequence"/>
</dbReference>
<protein>
    <submittedName>
        <fullName evidence="1">12471_t:CDS:1</fullName>
    </submittedName>
</protein>
<dbReference type="AlphaFoldDB" id="A0A9N9B2E4"/>
<organism evidence="1 2">
    <name type="scientific">Ambispora gerdemannii</name>
    <dbReference type="NCBI Taxonomy" id="144530"/>
    <lineage>
        <taxon>Eukaryota</taxon>
        <taxon>Fungi</taxon>
        <taxon>Fungi incertae sedis</taxon>
        <taxon>Mucoromycota</taxon>
        <taxon>Glomeromycotina</taxon>
        <taxon>Glomeromycetes</taxon>
        <taxon>Archaeosporales</taxon>
        <taxon>Ambisporaceae</taxon>
        <taxon>Ambispora</taxon>
    </lineage>
</organism>
<gene>
    <name evidence="1" type="ORF">AGERDE_LOCUS6655</name>
</gene>
<evidence type="ECO:0000313" key="2">
    <source>
        <dbReference type="Proteomes" id="UP000789831"/>
    </source>
</evidence>
<reference evidence="1" key="1">
    <citation type="submission" date="2021-06" db="EMBL/GenBank/DDBJ databases">
        <authorList>
            <person name="Kallberg Y."/>
            <person name="Tangrot J."/>
            <person name="Rosling A."/>
        </authorList>
    </citation>
    <scope>NUCLEOTIDE SEQUENCE</scope>
    <source>
        <strain evidence="1">MT106</strain>
    </source>
</reference>
<evidence type="ECO:0000313" key="1">
    <source>
        <dbReference type="EMBL" id="CAG8550748.1"/>
    </source>
</evidence>
<keyword evidence="2" id="KW-1185">Reference proteome</keyword>
<dbReference type="EMBL" id="CAJVPL010001070">
    <property type="protein sequence ID" value="CAG8550748.1"/>
    <property type="molecule type" value="Genomic_DNA"/>
</dbReference>
<name>A0A9N9B2E4_9GLOM</name>
<proteinExistence type="predicted"/>
<accession>A0A9N9B2E4</accession>
<sequence length="61" mass="6283">MAQESITGIKNQRITIAAVGNPTSDTVIIEMGDEWGKCNLANLLLDGLKVVSGSGGFGMCG</sequence>
<comment type="caution">
    <text evidence="1">The sequence shown here is derived from an EMBL/GenBank/DDBJ whole genome shotgun (WGS) entry which is preliminary data.</text>
</comment>